<dbReference type="InterPro" id="IPR000073">
    <property type="entry name" value="AB_hydrolase_1"/>
</dbReference>
<dbReference type="PRINTS" id="PR00111">
    <property type="entry name" value="ABHYDROLASE"/>
</dbReference>
<evidence type="ECO:0000313" key="2">
    <source>
        <dbReference type="EMBL" id="KAG1796774.1"/>
    </source>
</evidence>
<comment type="caution">
    <text evidence="2">The sequence shown here is derived from an EMBL/GenBank/DDBJ whole genome shotgun (WGS) entry which is preliminary data.</text>
</comment>
<dbReference type="SUPFAM" id="SSF53474">
    <property type="entry name" value="alpha/beta-Hydrolases"/>
    <property type="match status" value="1"/>
</dbReference>
<dbReference type="AlphaFoldDB" id="A0A9P7DK21"/>
<name>A0A9P7DK21_9AGAM</name>
<proteinExistence type="predicted"/>
<dbReference type="Pfam" id="PF12146">
    <property type="entry name" value="Hydrolase_4"/>
    <property type="match status" value="1"/>
</dbReference>
<dbReference type="PANTHER" id="PTHR43433:SF5">
    <property type="entry name" value="AB HYDROLASE-1 DOMAIN-CONTAINING PROTEIN"/>
    <property type="match status" value="1"/>
</dbReference>
<evidence type="ECO:0000259" key="1">
    <source>
        <dbReference type="Pfam" id="PF12146"/>
    </source>
</evidence>
<dbReference type="GO" id="GO:0016787">
    <property type="term" value="F:hydrolase activity"/>
    <property type="evidence" value="ECO:0007669"/>
    <property type="project" value="UniProtKB-KW"/>
</dbReference>
<gene>
    <name evidence="2" type="ORF">HD556DRAFT_1234334</name>
</gene>
<protein>
    <submittedName>
        <fullName evidence="2">Alpha/Beta hydrolase protein</fullName>
    </submittedName>
</protein>
<organism evidence="2 3">
    <name type="scientific">Suillus plorans</name>
    <dbReference type="NCBI Taxonomy" id="116603"/>
    <lineage>
        <taxon>Eukaryota</taxon>
        <taxon>Fungi</taxon>
        <taxon>Dikarya</taxon>
        <taxon>Basidiomycota</taxon>
        <taxon>Agaricomycotina</taxon>
        <taxon>Agaricomycetes</taxon>
        <taxon>Agaricomycetidae</taxon>
        <taxon>Boletales</taxon>
        <taxon>Suillineae</taxon>
        <taxon>Suillaceae</taxon>
        <taxon>Suillus</taxon>
    </lineage>
</organism>
<dbReference type="InterPro" id="IPR022742">
    <property type="entry name" value="Hydrolase_4"/>
</dbReference>
<dbReference type="PANTHER" id="PTHR43433">
    <property type="entry name" value="HYDROLASE, ALPHA/BETA FOLD FAMILY PROTEIN"/>
    <property type="match status" value="1"/>
</dbReference>
<dbReference type="RefSeq" id="XP_041162131.1">
    <property type="nucleotide sequence ID" value="XM_041297658.1"/>
</dbReference>
<keyword evidence="3" id="KW-1185">Reference proteome</keyword>
<dbReference type="EMBL" id="JABBWE010000018">
    <property type="protein sequence ID" value="KAG1796774.1"/>
    <property type="molecule type" value="Genomic_DNA"/>
</dbReference>
<dbReference type="OrthoDB" id="19657at2759"/>
<dbReference type="Proteomes" id="UP000719766">
    <property type="component" value="Unassembled WGS sequence"/>
</dbReference>
<dbReference type="InterPro" id="IPR029058">
    <property type="entry name" value="AB_hydrolase_fold"/>
</dbReference>
<sequence>MSVAHDQPEVLGPEYQTIFDPDTCTRRGLCPVTQIRSQEGPLESHSLYYEQHGTGPEKIVFIMGVNSTSFGWLYQVEHFSRLPQYSVLVFDNRGVGMSGTPRGPYTTSGMAEDVIVLLDYLKWTEERSIHVVGLSMGGMIAQELADRIPDRITSLSLIVTTAGGQFWLNVPPLKGSTAMTRLLMTGDPDVKVPIVMDMLYPQPWLEKKAEGDPEGRTNLEVQSAFYHRRLKITRPQTPLGALSQMYAGLTHYVSPARLRKISSSIPKVLILTGDQDHVIRSSNSRHLHRHMPEAEFHWWEGTGHGISAQWTTRLNELLEKTFEEGRLSIAVATIDMN</sequence>
<reference evidence="2" key="1">
    <citation type="journal article" date="2020" name="New Phytol.">
        <title>Comparative genomics reveals dynamic genome evolution in host specialist ectomycorrhizal fungi.</title>
        <authorList>
            <person name="Lofgren L.A."/>
            <person name="Nguyen N.H."/>
            <person name="Vilgalys R."/>
            <person name="Ruytinx J."/>
            <person name="Liao H.L."/>
            <person name="Branco S."/>
            <person name="Kuo A."/>
            <person name="LaButti K."/>
            <person name="Lipzen A."/>
            <person name="Andreopoulos W."/>
            <person name="Pangilinan J."/>
            <person name="Riley R."/>
            <person name="Hundley H."/>
            <person name="Na H."/>
            <person name="Barry K."/>
            <person name="Grigoriev I.V."/>
            <person name="Stajich J.E."/>
            <person name="Kennedy P.G."/>
        </authorList>
    </citation>
    <scope>NUCLEOTIDE SEQUENCE</scope>
    <source>
        <strain evidence="2">S12</strain>
    </source>
</reference>
<dbReference type="InterPro" id="IPR050471">
    <property type="entry name" value="AB_hydrolase"/>
</dbReference>
<feature type="domain" description="Serine aminopeptidase S33" evidence="1">
    <location>
        <begin position="60"/>
        <end position="306"/>
    </location>
</feature>
<dbReference type="Gene3D" id="3.40.50.1820">
    <property type="entry name" value="alpha/beta hydrolase"/>
    <property type="match status" value="1"/>
</dbReference>
<evidence type="ECO:0000313" key="3">
    <source>
        <dbReference type="Proteomes" id="UP000719766"/>
    </source>
</evidence>
<dbReference type="GeneID" id="64591422"/>
<accession>A0A9P7DK21</accession>
<keyword evidence="2" id="KW-0378">Hydrolase</keyword>